<dbReference type="AlphaFoldDB" id="A0A1L9NYZ9"/>
<keyword evidence="3" id="KW-1185">Reference proteome</keyword>
<reference evidence="2 3" key="1">
    <citation type="submission" date="2016-10" db="EMBL/GenBank/DDBJ databases">
        <title>Genome sequence of Planktotalea frisia SH6-1.</title>
        <authorList>
            <person name="Poehlein A."/>
            <person name="Bakenhus I."/>
            <person name="Voget S."/>
            <person name="Brinkhoff T."/>
            <person name="Simon M."/>
        </authorList>
    </citation>
    <scope>NUCLEOTIDE SEQUENCE [LARGE SCALE GENOMIC DNA]</scope>
    <source>
        <strain evidence="2 3">SH6-1</strain>
    </source>
</reference>
<evidence type="ECO:0000313" key="2">
    <source>
        <dbReference type="EMBL" id="OJI94497.1"/>
    </source>
</evidence>
<dbReference type="Proteomes" id="UP000184514">
    <property type="component" value="Unassembled WGS sequence"/>
</dbReference>
<proteinExistence type="predicted"/>
<comment type="caution">
    <text evidence="2">The sequence shown here is derived from an EMBL/GenBank/DDBJ whole genome shotgun (WGS) entry which is preliminary data.</text>
</comment>
<dbReference type="STRING" id="696762.PFRI_13180"/>
<dbReference type="OrthoDB" id="369216at2"/>
<accession>A0A1L9NYZ9</accession>
<evidence type="ECO:0000313" key="3">
    <source>
        <dbReference type="Proteomes" id="UP000184514"/>
    </source>
</evidence>
<dbReference type="Pfam" id="PF08885">
    <property type="entry name" value="GSCFA"/>
    <property type="match status" value="1"/>
</dbReference>
<evidence type="ECO:0000259" key="1">
    <source>
        <dbReference type="Pfam" id="PF08885"/>
    </source>
</evidence>
<sequence length="352" mass="39809">MPLESLTAMAAWSNLRKNPGSRWPARSEVPTRLEPICQPNLQPSFKLQPAEKVFTVGSCFARNVEKHLARLGYNLPGREYVPKELNNLPLDGFMNKFTPQSMLNEFLWAFEPDEMPDSSETFLPQADGTVIDGQLMSKINVSPERAYERRQEITDTFRLSQDCRVVVFTLGLVEAWFDKKTGIYLNRALSQYNASLEPDRFELHVLSFEELYTATKRLMSILAKHGHPDLRILLTVSPVPLLATFTQKDVLSANTYSKSVLRTVAEHISYEFDQVDYFPSYESVTLSDRTLAWRDDLGHVRDDLVSVIVSNMAEAYARTKVTADVARKILPKNYTSVDGIKQLAAAPKPDGA</sequence>
<dbReference type="InterPro" id="IPR014982">
    <property type="entry name" value="GSCFA"/>
</dbReference>
<dbReference type="EMBL" id="MLCB01000095">
    <property type="protein sequence ID" value="OJI94497.1"/>
    <property type="molecule type" value="Genomic_DNA"/>
</dbReference>
<name>A0A1L9NYZ9_9RHOB</name>
<dbReference type="RefSeq" id="WP_084649628.1">
    <property type="nucleotide sequence ID" value="NZ_QKZM01000020.1"/>
</dbReference>
<gene>
    <name evidence="2" type="ORF">PFRI_13180</name>
</gene>
<protein>
    <submittedName>
        <fullName evidence="2">GSCFA family protein</fullName>
    </submittedName>
</protein>
<feature type="domain" description="GSCFA" evidence="1">
    <location>
        <begin position="52"/>
        <end position="310"/>
    </location>
</feature>
<organism evidence="2 3">
    <name type="scientific">Planktotalea frisia</name>
    <dbReference type="NCBI Taxonomy" id="696762"/>
    <lineage>
        <taxon>Bacteria</taxon>
        <taxon>Pseudomonadati</taxon>
        <taxon>Pseudomonadota</taxon>
        <taxon>Alphaproteobacteria</taxon>
        <taxon>Rhodobacterales</taxon>
        <taxon>Paracoccaceae</taxon>
        <taxon>Planktotalea</taxon>
    </lineage>
</organism>